<organism evidence="2 3">
    <name type="scientific">Romanomermis culicivorax</name>
    <name type="common">Nematode worm</name>
    <dbReference type="NCBI Taxonomy" id="13658"/>
    <lineage>
        <taxon>Eukaryota</taxon>
        <taxon>Metazoa</taxon>
        <taxon>Ecdysozoa</taxon>
        <taxon>Nematoda</taxon>
        <taxon>Enoplea</taxon>
        <taxon>Dorylaimia</taxon>
        <taxon>Mermithida</taxon>
        <taxon>Mermithoidea</taxon>
        <taxon>Mermithidae</taxon>
        <taxon>Romanomermis</taxon>
    </lineage>
</organism>
<proteinExistence type="predicted"/>
<evidence type="ECO:0000256" key="1">
    <source>
        <dbReference type="SAM" id="MobiDB-lite"/>
    </source>
</evidence>
<dbReference type="WBParaSite" id="nRc.2.0.1.t25244-RA">
    <property type="protein sequence ID" value="nRc.2.0.1.t25244-RA"/>
    <property type="gene ID" value="nRc.2.0.1.g25244"/>
</dbReference>
<name>A0A915JG61_ROMCU</name>
<accession>A0A915JG61</accession>
<dbReference type="CDD" id="cd00303">
    <property type="entry name" value="retropepsin_like"/>
    <property type="match status" value="1"/>
</dbReference>
<protein>
    <submittedName>
        <fullName evidence="3">Peptidase A2 domain-containing protein</fullName>
    </submittedName>
</protein>
<keyword evidence="2" id="KW-1185">Reference proteome</keyword>
<feature type="compositionally biased region" description="Polar residues" evidence="1">
    <location>
        <begin position="91"/>
        <end position="103"/>
    </location>
</feature>
<feature type="region of interest" description="Disordered" evidence="1">
    <location>
        <begin position="84"/>
        <end position="103"/>
    </location>
</feature>
<dbReference type="AlphaFoldDB" id="A0A915JG61"/>
<evidence type="ECO:0000313" key="3">
    <source>
        <dbReference type="WBParaSite" id="nRc.2.0.1.t25244-RA"/>
    </source>
</evidence>
<dbReference type="Proteomes" id="UP000887565">
    <property type="component" value="Unplaced"/>
</dbReference>
<evidence type="ECO:0000313" key="2">
    <source>
        <dbReference type="Proteomes" id="UP000887565"/>
    </source>
</evidence>
<sequence length="466" mass="51302">MIGTMKNDNQGHVLKITNTMSGNKAPILNPNHVIVTITALIGQHPRPTQYQSTGLWCQAHKSRTHNTQDCLCLKCQHAQQNNHQDFRRQSHAAQPSPTDFRTNSTISAASPIGDPAMEYCPKEVPTIPTAHEIIFTKASLQSSELPLKLLALPSTSTASATNSDMRTLNQSTLARNMVIPSKKIATTTPIISPGIVCWNVTTHASKDPCHIRSSFCQIDNLTPSTKMFVRQYASMRAFQIPIRIGAVKAHALIDTSAQCSVLSSGLIKRMFDKQSLQLPICGKIKVANGAIVNAHGPVVVTMESAFGEHMIKCVILDDDNNDQCIIVIASVHPHTELFLNAANDNVLEEIPEAERVSFSDDKSDTFSHTEEIEAAQAVQHPQPSPHQPPSRQLEVTELAEPIFLVAQASVSILPHCQQWVTSTIFPMSTTTIPDVPEQAMTLNFCPPSSLNWRWYSLDQQFAVRTK</sequence>
<reference evidence="3" key="1">
    <citation type="submission" date="2022-11" db="UniProtKB">
        <authorList>
            <consortium name="WormBaseParasite"/>
        </authorList>
    </citation>
    <scope>IDENTIFICATION</scope>
</reference>